<dbReference type="PRINTS" id="PR00081">
    <property type="entry name" value="GDHRDH"/>
</dbReference>
<evidence type="ECO:0000256" key="2">
    <source>
        <dbReference type="ARBA" id="ARBA00023002"/>
    </source>
</evidence>
<dbReference type="Pfam" id="PF00106">
    <property type="entry name" value="adh_short"/>
    <property type="match status" value="1"/>
</dbReference>
<organism evidence="3 4">
    <name type="scientific">Williamsia phyllosphaerae</name>
    <dbReference type="NCBI Taxonomy" id="885042"/>
    <lineage>
        <taxon>Bacteria</taxon>
        <taxon>Bacillati</taxon>
        <taxon>Actinomycetota</taxon>
        <taxon>Actinomycetes</taxon>
        <taxon>Mycobacteriales</taxon>
        <taxon>Nocardiaceae</taxon>
        <taxon>Williamsia</taxon>
    </lineage>
</organism>
<dbReference type="PANTHER" id="PTHR24320:SF148">
    <property type="entry name" value="NAD(P)-BINDING ROSSMANN-FOLD SUPERFAMILY PROTEIN"/>
    <property type="match status" value="1"/>
</dbReference>
<evidence type="ECO:0000313" key="4">
    <source>
        <dbReference type="Proteomes" id="UP000632454"/>
    </source>
</evidence>
<dbReference type="Proteomes" id="UP000632454">
    <property type="component" value="Unassembled WGS sequence"/>
</dbReference>
<comment type="similarity">
    <text evidence="1">Belongs to the short-chain dehydrogenases/reductases (SDR) family.</text>
</comment>
<evidence type="ECO:0000256" key="1">
    <source>
        <dbReference type="ARBA" id="ARBA00006484"/>
    </source>
</evidence>
<dbReference type="Gene3D" id="3.40.50.720">
    <property type="entry name" value="NAD(P)-binding Rossmann-like Domain"/>
    <property type="match status" value="1"/>
</dbReference>
<reference evidence="4" key="1">
    <citation type="journal article" date="2019" name="Int. J. Syst. Evol. Microbiol.">
        <title>The Global Catalogue of Microorganisms (GCM) 10K type strain sequencing project: providing services to taxonomists for standard genome sequencing and annotation.</title>
        <authorList>
            <consortium name="The Broad Institute Genomics Platform"/>
            <consortium name="The Broad Institute Genome Sequencing Center for Infectious Disease"/>
            <person name="Wu L."/>
            <person name="Ma J."/>
        </authorList>
    </citation>
    <scope>NUCLEOTIDE SEQUENCE [LARGE SCALE GENOMIC DNA]</scope>
    <source>
        <strain evidence="4">CCM 7855</strain>
    </source>
</reference>
<proteinExistence type="inferred from homology"/>
<keyword evidence="2" id="KW-0560">Oxidoreductase</keyword>
<evidence type="ECO:0000313" key="3">
    <source>
        <dbReference type="EMBL" id="GGF33146.1"/>
    </source>
</evidence>
<accession>A0ABQ1V0C3</accession>
<protein>
    <submittedName>
        <fullName evidence="3">Dehydrogenase</fullName>
    </submittedName>
</protein>
<dbReference type="InterPro" id="IPR036291">
    <property type="entry name" value="NAD(P)-bd_dom_sf"/>
</dbReference>
<keyword evidence="4" id="KW-1185">Reference proteome</keyword>
<dbReference type="InterPro" id="IPR002347">
    <property type="entry name" value="SDR_fam"/>
</dbReference>
<dbReference type="SUPFAM" id="SSF51735">
    <property type="entry name" value="NAD(P)-binding Rossmann-fold domains"/>
    <property type="match status" value="1"/>
</dbReference>
<dbReference type="EMBL" id="BMCS01000002">
    <property type="protein sequence ID" value="GGF33146.1"/>
    <property type="molecule type" value="Genomic_DNA"/>
</dbReference>
<comment type="caution">
    <text evidence="3">The sequence shown here is derived from an EMBL/GenBank/DDBJ whole genome shotgun (WGS) entry which is preliminary data.</text>
</comment>
<name>A0ABQ1V0C3_9NOCA</name>
<gene>
    <name evidence="3" type="ORF">GCM10007298_31230</name>
</gene>
<sequence length="295" mass="30593">MCAMSSDWTAAQMPRLDGVRIVVTGATRGLGEATARGAADAGATVVVAGRGADAAARVARSIGHGATPAVLDLTDRDSIHAFAESVGDIDVLVHNAGVLPTRRTVTADGHETTLATNVLGPFLLTNLLAPRIRDRIVAVNSTVHHAGRIDLDDLDFTRRRFTGAAAYSASKLAQALWMLALDRRLRAARSDVSTALTHPGWAATEITALPGVPALTPFIRWLGNTVANSVTEGAACTLYAATMPFPSGSFVGPAGFGGLRGSPTLVGRSATASDTALAQRFWDTAAELTGSELNL</sequence>
<dbReference type="PANTHER" id="PTHR24320">
    <property type="entry name" value="RETINOL DEHYDROGENASE"/>
    <property type="match status" value="1"/>
</dbReference>